<dbReference type="GO" id="GO:0015627">
    <property type="term" value="C:type II protein secretion system complex"/>
    <property type="evidence" value="ECO:0007669"/>
    <property type="project" value="TreeGrafter"/>
</dbReference>
<dbReference type="InterPro" id="IPR004846">
    <property type="entry name" value="T2SS/T3SS_dom"/>
</dbReference>
<dbReference type="InterPro" id="IPR050810">
    <property type="entry name" value="Bact_Secretion_Sys_Channel"/>
</dbReference>
<dbReference type="STRING" id="83767.SAMN05660652_02418"/>
<evidence type="ECO:0000313" key="7">
    <source>
        <dbReference type="EMBL" id="SDH85274.1"/>
    </source>
</evidence>
<reference evidence="7 8" key="1">
    <citation type="submission" date="2016-10" db="EMBL/GenBank/DDBJ databases">
        <authorList>
            <person name="de Groot N.N."/>
        </authorList>
    </citation>
    <scope>NUCLEOTIDE SEQUENCE [LARGE SCALE GENOMIC DNA]</scope>
    <source>
        <strain evidence="7 8">DSM 5885</strain>
    </source>
</reference>
<dbReference type="Gene3D" id="3.55.50.30">
    <property type="match status" value="1"/>
</dbReference>
<dbReference type="EMBL" id="FNCY01000009">
    <property type="protein sequence ID" value="SDH85274.1"/>
    <property type="molecule type" value="Genomic_DNA"/>
</dbReference>
<name>A0A1G8FT30_9RHOO</name>
<feature type="compositionally biased region" description="Polar residues" evidence="5">
    <location>
        <begin position="257"/>
        <end position="268"/>
    </location>
</feature>
<dbReference type="AlphaFoldDB" id="A0A1G8FT30"/>
<feature type="compositionally biased region" description="Basic and acidic residues" evidence="5">
    <location>
        <begin position="26"/>
        <end position="37"/>
    </location>
</feature>
<dbReference type="GO" id="GO:0009306">
    <property type="term" value="P:protein secretion"/>
    <property type="evidence" value="ECO:0007669"/>
    <property type="project" value="InterPro"/>
</dbReference>
<sequence length="611" mass="65905">MGRKIGAAILTLLLTSCSTPDKHVALADRSPAPERRPARTSTQPVVLQDAPSSIPAHTERAETYSIVVNNISAQDLLFSLARDAKINIDIHPGLSGTVTLHAIDQTLPQLLKRISRQIDMRYELDGITLTVMPDTPFLKTYKVDHVNMTRDTAGTVAVTTQVASGTTAASAGNLSVPVAGNLAGANNSITRVENKAQNHFWDTITRNIREILHETDKILPEGSSETVVEQASAQTTSGTGTPPPANTGRRGAPVPSLASSPNPAAMQNNGTTVVRRTTFREAASVIAHPESGILSVRATAHQHEKIQDFLDKVTRSSHRQVLIEAMVTEVRLSRDHQQGIDWSAVTLGRSGFSVAQKASGTITTPPSSLLQLSYNNLQSRVGAIRAAITLLEGFGTVKVLSSPKLSVMNNQTAVIKVVDNNVYFTLKADTTANTNTTTTTFTTTLQSVPVGFVMNVTPQISDTDSVMLNIRPSISSVVDYVTDPNPSLANPCGFGTTGCAIPPIESRIPVVRTREMESMLRIDDGNIAVMGGLIEDRIENIDNTIPGLSRLPVIGELFKQRRDQSIKTELVIFLRPTILRDASLEGNYAHLKTAFPEERISWQPGQDGVVE</sequence>
<keyword evidence="3" id="KW-0472">Membrane</keyword>
<dbReference type="OrthoDB" id="9779724at2"/>
<accession>A0A1G8FT30</accession>
<comment type="similarity">
    <text evidence="4">Belongs to the bacterial secretin family.</text>
</comment>
<evidence type="ECO:0000313" key="8">
    <source>
        <dbReference type="Proteomes" id="UP000198607"/>
    </source>
</evidence>
<feature type="domain" description="Type II/III secretion system secretin-like" evidence="6">
    <location>
        <begin position="391"/>
        <end position="580"/>
    </location>
</feature>
<evidence type="ECO:0000259" key="6">
    <source>
        <dbReference type="Pfam" id="PF00263"/>
    </source>
</evidence>
<dbReference type="PANTHER" id="PTHR30332:SF24">
    <property type="entry name" value="SECRETIN GSPD-RELATED"/>
    <property type="match status" value="1"/>
</dbReference>
<dbReference type="RefSeq" id="WP_091937964.1">
    <property type="nucleotide sequence ID" value="NZ_FNCY01000009.1"/>
</dbReference>
<keyword evidence="2" id="KW-0732">Signal</keyword>
<feature type="region of interest" description="Disordered" evidence="5">
    <location>
        <begin position="220"/>
        <end position="268"/>
    </location>
</feature>
<comment type="subcellular location">
    <subcellularLocation>
        <location evidence="1">Membrane</location>
    </subcellularLocation>
</comment>
<dbReference type="InterPro" id="IPR001775">
    <property type="entry name" value="GspD/PilQ"/>
</dbReference>
<organism evidence="7 8">
    <name type="scientific">Propionivibrio dicarboxylicus</name>
    <dbReference type="NCBI Taxonomy" id="83767"/>
    <lineage>
        <taxon>Bacteria</taxon>
        <taxon>Pseudomonadati</taxon>
        <taxon>Pseudomonadota</taxon>
        <taxon>Betaproteobacteria</taxon>
        <taxon>Rhodocyclales</taxon>
        <taxon>Rhodocyclaceae</taxon>
        <taxon>Propionivibrio</taxon>
    </lineage>
</organism>
<dbReference type="PRINTS" id="PR00811">
    <property type="entry name" value="BCTERIALGSPD"/>
</dbReference>
<keyword evidence="8" id="KW-1185">Reference proteome</keyword>
<proteinExistence type="inferred from homology"/>
<evidence type="ECO:0000256" key="1">
    <source>
        <dbReference type="ARBA" id="ARBA00004370"/>
    </source>
</evidence>
<evidence type="ECO:0000256" key="5">
    <source>
        <dbReference type="SAM" id="MobiDB-lite"/>
    </source>
</evidence>
<dbReference type="Proteomes" id="UP000198607">
    <property type="component" value="Unassembled WGS sequence"/>
</dbReference>
<dbReference type="PANTHER" id="PTHR30332">
    <property type="entry name" value="PROBABLE GENERAL SECRETION PATHWAY PROTEIN D"/>
    <property type="match status" value="1"/>
</dbReference>
<evidence type="ECO:0000256" key="4">
    <source>
        <dbReference type="RuleBase" id="RU004003"/>
    </source>
</evidence>
<evidence type="ECO:0000256" key="3">
    <source>
        <dbReference type="ARBA" id="ARBA00023136"/>
    </source>
</evidence>
<dbReference type="Pfam" id="PF00263">
    <property type="entry name" value="Secretin"/>
    <property type="match status" value="1"/>
</dbReference>
<evidence type="ECO:0000256" key="2">
    <source>
        <dbReference type="ARBA" id="ARBA00022729"/>
    </source>
</evidence>
<dbReference type="PROSITE" id="PS51257">
    <property type="entry name" value="PROKAR_LIPOPROTEIN"/>
    <property type="match status" value="1"/>
</dbReference>
<gene>
    <name evidence="7" type="ORF">SAMN05660652_02418</name>
</gene>
<feature type="region of interest" description="Disordered" evidence="5">
    <location>
        <begin position="26"/>
        <end position="48"/>
    </location>
</feature>
<protein>
    <submittedName>
        <fullName evidence="7">General secretion pathway protein D</fullName>
    </submittedName>
</protein>
<feature type="compositionally biased region" description="Polar residues" evidence="5">
    <location>
        <begin position="223"/>
        <end position="240"/>
    </location>
</feature>